<dbReference type="GO" id="GO:0005886">
    <property type="term" value="C:plasma membrane"/>
    <property type="evidence" value="ECO:0007669"/>
    <property type="project" value="UniProtKB-SubCell"/>
</dbReference>
<keyword evidence="3" id="KW-1003">Cell membrane</keyword>
<evidence type="ECO:0000313" key="11">
    <source>
        <dbReference type="Proteomes" id="UP000287247"/>
    </source>
</evidence>
<evidence type="ECO:0000256" key="5">
    <source>
        <dbReference type="ARBA" id="ARBA00022989"/>
    </source>
</evidence>
<comment type="subcellular location">
    <subcellularLocation>
        <location evidence="1">Cell membrane</location>
        <topology evidence="1">Single-pass membrane protein</topology>
    </subcellularLocation>
    <subcellularLocation>
        <location evidence="7">Cell membrane</location>
        <topology evidence="7">Single-pass type II membrane protein</topology>
    </subcellularLocation>
</comment>
<keyword evidence="6 9" id="KW-0472">Membrane</keyword>
<evidence type="ECO:0000256" key="8">
    <source>
        <dbReference type="SAM" id="MobiDB-lite"/>
    </source>
</evidence>
<feature type="compositionally biased region" description="Polar residues" evidence="8">
    <location>
        <begin position="189"/>
        <end position="205"/>
    </location>
</feature>
<feature type="compositionally biased region" description="Pro residues" evidence="8">
    <location>
        <begin position="217"/>
        <end position="227"/>
    </location>
</feature>
<protein>
    <submittedName>
        <fullName evidence="10">Biopolymer transporter ExbD</fullName>
    </submittedName>
</protein>
<feature type="transmembrane region" description="Helical" evidence="9">
    <location>
        <begin position="41"/>
        <end position="62"/>
    </location>
</feature>
<comment type="similarity">
    <text evidence="2 7">Belongs to the ExbD/TolR family.</text>
</comment>
<comment type="caution">
    <text evidence="10">The sequence shown here is derived from an EMBL/GenBank/DDBJ whole genome shotgun (WGS) entry which is preliminary data.</text>
</comment>
<dbReference type="GO" id="GO:0015031">
    <property type="term" value="P:protein transport"/>
    <property type="evidence" value="ECO:0007669"/>
    <property type="project" value="UniProtKB-KW"/>
</dbReference>
<reference evidence="11" key="1">
    <citation type="submission" date="2017-05" db="EMBL/GenBank/DDBJ databases">
        <title>Physiological properties and genetic analysis related to exopolysaccharide production of fresh-water unicellular cyanobacterium Aphanothece sacrum, Suizenji Nori, that has been cultured as a food source in Japan.</title>
        <authorList>
            <person name="Kanesaki Y."/>
            <person name="Yoshikawa S."/>
            <person name="Ohki K."/>
        </authorList>
    </citation>
    <scope>NUCLEOTIDE SEQUENCE [LARGE SCALE GENOMIC DNA]</scope>
    <source>
        <strain evidence="11">FPU1</strain>
    </source>
</reference>
<dbReference type="PANTHER" id="PTHR30558">
    <property type="entry name" value="EXBD MEMBRANE COMPONENT OF PMF-DRIVEN MACROMOLECULE IMPORT SYSTEM"/>
    <property type="match status" value="1"/>
</dbReference>
<proteinExistence type="inferred from homology"/>
<dbReference type="Proteomes" id="UP000287247">
    <property type="component" value="Unassembled WGS sequence"/>
</dbReference>
<keyword evidence="4 7" id="KW-0812">Transmembrane</keyword>
<dbReference type="Pfam" id="PF02472">
    <property type="entry name" value="ExbD"/>
    <property type="match status" value="1"/>
</dbReference>
<evidence type="ECO:0000256" key="2">
    <source>
        <dbReference type="ARBA" id="ARBA00005811"/>
    </source>
</evidence>
<feature type="region of interest" description="Disordered" evidence="8">
    <location>
        <begin position="157"/>
        <end position="227"/>
    </location>
</feature>
<dbReference type="EMBL" id="BDQK01000013">
    <property type="protein sequence ID" value="GBF81391.1"/>
    <property type="molecule type" value="Genomic_DNA"/>
</dbReference>
<organism evidence="10 11">
    <name type="scientific">Aphanothece sacrum FPU1</name>
    <dbReference type="NCBI Taxonomy" id="1920663"/>
    <lineage>
        <taxon>Bacteria</taxon>
        <taxon>Bacillati</taxon>
        <taxon>Cyanobacteriota</taxon>
        <taxon>Cyanophyceae</taxon>
        <taxon>Oscillatoriophycideae</taxon>
        <taxon>Chroococcales</taxon>
        <taxon>Aphanothecaceae</taxon>
        <taxon>Aphanothece</taxon>
    </lineage>
</organism>
<dbReference type="PANTHER" id="PTHR30558:SF3">
    <property type="entry name" value="BIOPOLYMER TRANSPORT PROTEIN EXBD-RELATED"/>
    <property type="match status" value="1"/>
</dbReference>
<evidence type="ECO:0000313" key="10">
    <source>
        <dbReference type="EMBL" id="GBF81391.1"/>
    </source>
</evidence>
<keyword evidence="5 9" id="KW-1133">Transmembrane helix</keyword>
<name>A0A401IJV5_APHSA</name>
<keyword evidence="7" id="KW-0813">Transport</keyword>
<evidence type="ECO:0000256" key="6">
    <source>
        <dbReference type="ARBA" id="ARBA00023136"/>
    </source>
</evidence>
<keyword evidence="7" id="KW-0653">Protein transport</keyword>
<evidence type="ECO:0000256" key="7">
    <source>
        <dbReference type="RuleBase" id="RU003879"/>
    </source>
</evidence>
<dbReference type="InterPro" id="IPR003400">
    <property type="entry name" value="ExbD"/>
</dbReference>
<dbReference type="Gene3D" id="3.30.420.270">
    <property type="match status" value="1"/>
</dbReference>
<evidence type="ECO:0000256" key="9">
    <source>
        <dbReference type="SAM" id="Phobius"/>
    </source>
</evidence>
<accession>A0A401IJV5</accession>
<evidence type="ECO:0000256" key="1">
    <source>
        <dbReference type="ARBA" id="ARBA00004162"/>
    </source>
</evidence>
<keyword evidence="11" id="KW-1185">Reference proteome</keyword>
<feature type="compositionally biased region" description="Polar residues" evidence="8">
    <location>
        <begin position="162"/>
        <end position="176"/>
    </location>
</feature>
<dbReference type="AlphaFoldDB" id="A0A401IJV5"/>
<evidence type="ECO:0000256" key="4">
    <source>
        <dbReference type="ARBA" id="ARBA00022692"/>
    </source>
</evidence>
<dbReference type="GO" id="GO:0022857">
    <property type="term" value="F:transmembrane transporter activity"/>
    <property type="evidence" value="ECO:0007669"/>
    <property type="project" value="InterPro"/>
</dbReference>
<gene>
    <name evidence="10" type="ORF">AsFPU1_2804</name>
</gene>
<sequence>MAMTQTTIKKRLPRKTRSQIHVRPLKLGQGIPVEQEVRIEIVPLIDVIFCILTFFILGAVGLSRQQAMELELPKAGSGSPQMREMLVVSLDDFSQVYVEKQLVNRNQLFDAIKNYHQFNPNGVMVLHASRNASYNDVIQVLDMLKQVGGDRVALATLPGESNPGNNWSNPTANPLPSESGLPGTVPNGFPQTIPSNQSQGFGTIPTTPPNSTLPGVPTTPPSTPPTN</sequence>
<evidence type="ECO:0000256" key="3">
    <source>
        <dbReference type="ARBA" id="ARBA00022475"/>
    </source>
</evidence>